<evidence type="ECO:0000313" key="2">
    <source>
        <dbReference type="Proteomes" id="UP000198757"/>
    </source>
</evidence>
<evidence type="ECO:0008006" key="3">
    <source>
        <dbReference type="Google" id="ProtNLM"/>
    </source>
</evidence>
<proteinExistence type="predicted"/>
<dbReference type="OrthoDB" id="118532at2"/>
<dbReference type="RefSeq" id="WP_143019697.1">
    <property type="nucleotide sequence ID" value="NZ_FMZO01000003.1"/>
</dbReference>
<organism evidence="1 2">
    <name type="scientific">Niabella drilacis (strain DSM 25811 / CCM 8410 / CCUG 62505 / LMG 26954 / E90)</name>
    <dbReference type="NCBI Taxonomy" id="1285928"/>
    <lineage>
        <taxon>Bacteria</taxon>
        <taxon>Pseudomonadati</taxon>
        <taxon>Bacteroidota</taxon>
        <taxon>Chitinophagia</taxon>
        <taxon>Chitinophagales</taxon>
        <taxon>Chitinophagaceae</taxon>
        <taxon>Niabella</taxon>
    </lineage>
</organism>
<gene>
    <name evidence="1" type="ORF">SAMN04487894_103267</name>
</gene>
<sequence length="221" mass="25475">MMLKTIVWIPFVLFTVCSPGQSAKELRPDLEKLVVGKKLEVFNRNITPLRDSKNRNGLYMDARDNHGVAWLPGYELVKGVLEFDVKGRDVLQQSFVGIAFHGLNDSTMEAIYFRPFNFRATDKGRRSHSVQYISLPDKDWEKLRTEHPNQYEQSLKRPPSPNDWFHVRVVIDHSEVSVFVNEHPEPDLVVTRLGNRSNGRIGFWTGHRSDGAFANLKMIIK</sequence>
<dbReference type="EMBL" id="FMZO01000003">
    <property type="protein sequence ID" value="SDC66935.1"/>
    <property type="molecule type" value="Genomic_DNA"/>
</dbReference>
<reference evidence="2" key="1">
    <citation type="submission" date="2016-10" db="EMBL/GenBank/DDBJ databases">
        <authorList>
            <person name="Varghese N."/>
            <person name="Submissions S."/>
        </authorList>
    </citation>
    <scope>NUCLEOTIDE SEQUENCE [LARGE SCALE GENOMIC DNA]</scope>
    <source>
        <strain evidence="2">DSM 25811 / CCM 8410 / LMG 26954 / E90</strain>
    </source>
</reference>
<dbReference type="Gene3D" id="2.60.120.560">
    <property type="entry name" value="Exo-inulinase, domain 1"/>
    <property type="match status" value="1"/>
</dbReference>
<dbReference type="Proteomes" id="UP000198757">
    <property type="component" value="Unassembled WGS sequence"/>
</dbReference>
<evidence type="ECO:0000313" key="1">
    <source>
        <dbReference type="EMBL" id="SDC66935.1"/>
    </source>
</evidence>
<name>A0A1G6NIJ3_NIADE</name>
<protein>
    <recommendedName>
        <fullName evidence="3">3-keto-disaccharide hydrolase domain-containing protein</fullName>
    </recommendedName>
</protein>
<keyword evidence="2" id="KW-1185">Reference proteome</keyword>
<dbReference type="AlphaFoldDB" id="A0A1G6NIJ3"/>
<accession>A0A1G6NIJ3</accession>
<dbReference type="STRING" id="1285928.SAMN04487894_103267"/>